<feature type="compositionally biased region" description="Basic and acidic residues" evidence="1">
    <location>
        <begin position="80"/>
        <end position="90"/>
    </location>
</feature>
<sequence length="107" mass="11767">MKVNVSVEATAQEMREFLGLPNIQPLHDDILKKMRDSVQRGVLNLDALSMFKPLLPAQFHSMDMVQKFWEAFAKAGGGSNKDEAERKADSSDESDSAGVRNGAEKSA</sequence>
<feature type="region of interest" description="Disordered" evidence="1">
    <location>
        <begin position="76"/>
        <end position="107"/>
    </location>
</feature>
<dbReference type="EMBL" id="CBTK010000286">
    <property type="protein sequence ID" value="CDH47001.1"/>
    <property type="molecule type" value="Genomic_DNA"/>
</dbReference>
<gene>
    <name evidence="2" type="ORF">BN874_690051</name>
</gene>
<dbReference type="Proteomes" id="UP000019184">
    <property type="component" value="Unassembled WGS sequence"/>
</dbReference>
<dbReference type="RefSeq" id="WP_051498033.1">
    <property type="nucleotide sequence ID" value="NZ_CBTK010000286.1"/>
</dbReference>
<protein>
    <submittedName>
        <fullName evidence="2">Uncharacterized protein</fullName>
    </submittedName>
</protein>
<proteinExistence type="predicted"/>
<evidence type="ECO:0000313" key="2">
    <source>
        <dbReference type="EMBL" id="CDH47001.1"/>
    </source>
</evidence>
<name>A0A7U7J494_9GAMM</name>
<evidence type="ECO:0000313" key="3">
    <source>
        <dbReference type="Proteomes" id="UP000019184"/>
    </source>
</evidence>
<organism evidence="2 3">
    <name type="scientific">Candidatus Contendobacter odensis Run_B_J11</name>
    <dbReference type="NCBI Taxonomy" id="1400861"/>
    <lineage>
        <taxon>Bacteria</taxon>
        <taxon>Pseudomonadati</taxon>
        <taxon>Pseudomonadota</taxon>
        <taxon>Gammaproteobacteria</taxon>
        <taxon>Candidatus Competibacteraceae</taxon>
        <taxon>Candidatus Contendibacter</taxon>
    </lineage>
</organism>
<dbReference type="AlphaFoldDB" id="A0A7U7J494"/>
<evidence type="ECO:0000256" key="1">
    <source>
        <dbReference type="SAM" id="MobiDB-lite"/>
    </source>
</evidence>
<reference evidence="2 3" key="1">
    <citation type="journal article" date="2014" name="ISME J.">
        <title>Candidatus Competibacter-lineage genomes retrieved from metagenomes reveal functional metabolic diversity.</title>
        <authorList>
            <person name="McIlroy S.J."/>
            <person name="Albertsen M."/>
            <person name="Andresen E.K."/>
            <person name="Saunders A.M."/>
            <person name="Kristiansen R."/>
            <person name="Stokholm-Bjerregaard M."/>
            <person name="Nielsen K.L."/>
            <person name="Nielsen P.H."/>
        </authorList>
    </citation>
    <scope>NUCLEOTIDE SEQUENCE [LARGE SCALE GENOMIC DNA]</scope>
    <source>
        <strain evidence="2 3">Run_B_J11</strain>
    </source>
</reference>
<dbReference type="OrthoDB" id="5740990at2"/>
<keyword evidence="3" id="KW-1185">Reference proteome</keyword>
<comment type="caution">
    <text evidence="2">The sequence shown here is derived from an EMBL/GenBank/DDBJ whole genome shotgun (WGS) entry which is preliminary data.</text>
</comment>
<accession>A0A7U7J494</accession>